<accession>A0A285PTS2</accession>
<evidence type="ECO:0000313" key="2">
    <source>
        <dbReference type="EMBL" id="SOB73028.1"/>
    </source>
</evidence>
<dbReference type="Pfam" id="PF13782">
    <property type="entry name" value="SpoVAB"/>
    <property type="match status" value="1"/>
</dbReference>
<evidence type="ECO:0000256" key="1">
    <source>
        <dbReference type="SAM" id="Phobius"/>
    </source>
</evidence>
<dbReference type="Proteomes" id="UP000217549">
    <property type="component" value="Chromosome I"/>
</dbReference>
<dbReference type="EMBL" id="LT907978">
    <property type="protein sequence ID" value="SOB73028.1"/>
    <property type="molecule type" value="Genomic_DNA"/>
</dbReference>
<feature type="transmembrane region" description="Helical" evidence="1">
    <location>
        <begin position="127"/>
        <end position="147"/>
    </location>
</feature>
<feature type="transmembrane region" description="Helical" evidence="1">
    <location>
        <begin position="85"/>
        <end position="115"/>
    </location>
</feature>
<keyword evidence="1" id="KW-0472">Membrane</keyword>
<keyword evidence="1" id="KW-0812">Transmembrane</keyword>
<reference evidence="3" key="1">
    <citation type="submission" date="2017-09" db="EMBL/GenBank/DDBJ databases">
        <authorList>
            <person name="Shetty A S."/>
        </authorList>
    </citation>
    <scope>NUCLEOTIDE SEQUENCE [LARGE SCALE GENOMIC DNA]</scope>
</reference>
<name>A0A285PTS2_9FIRM</name>
<proteinExistence type="predicted"/>
<keyword evidence="1" id="KW-1133">Transmembrane helix</keyword>
<dbReference type="KEGG" id="ehl:EHLA_2474"/>
<keyword evidence="3" id="KW-1185">Reference proteome</keyword>
<dbReference type="STRING" id="39488.ERS852450_00915"/>
<feature type="transmembrane region" description="Helical" evidence="1">
    <location>
        <begin position="59"/>
        <end position="79"/>
    </location>
</feature>
<feature type="transmembrane region" description="Helical" evidence="1">
    <location>
        <begin position="12"/>
        <end position="38"/>
    </location>
</feature>
<dbReference type="InterPro" id="IPR020144">
    <property type="entry name" value="SpoVAB"/>
</dbReference>
<evidence type="ECO:0000313" key="3">
    <source>
        <dbReference type="Proteomes" id="UP000217549"/>
    </source>
</evidence>
<organism evidence="2 3">
    <name type="scientific">Anaerobutyricum hallii</name>
    <dbReference type="NCBI Taxonomy" id="39488"/>
    <lineage>
        <taxon>Bacteria</taxon>
        <taxon>Bacillati</taxon>
        <taxon>Bacillota</taxon>
        <taxon>Clostridia</taxon>
        <taxon>Lachnospirales</taxon>
        <taxon>Lachnospiraceae</taxon>
        <taxon>Anaerobutyricum</taxon>
    </lineage>
</organism>
<dbReference type="RefSeq" id="WP_096240944.1">
    <property type="nucleotide sequence ID" value="NZ_LT907978.1"/>
</dbReference>
<gene>
    <name evidence="2" type="ORF">EHLA_2474</name>
</gene>
<dbReference type="AlphaFoldDB" id="A0A285PTS2"/>
<sequence length="150" mass="16207">MSPVTVVINKILLGWIAFGAGFAVAGGFIAFISLIGIVTRLAGITKTADHIPIYENSMAMGILLFNLLSLYQPVFSWIFPAAGYSIMYLSSLFTGIFAGCLAGALAEVVNIIPIFSRRVKLRKGFPYMVKAAALGKCIGCLIQFYLFNII</sequence>
<protein>
    <submittedName>
        <fullName evidence="2">Stage V sporulation protein AB</fullName>
    </submittedName>
</protein>